<gene>
    <name evidence="1" type="ORF">Taro_023222</name>
</gene>
<comment type="caution">
    <text evidence="1">The sequence shown here is derived from an EMBL/GenBank/DDBJ whole genome shotgun (WGS) entry which is preliminary data.</text>
</comment>
<evidence type="ECO:0000313" key="1">
    <source>
        <dbReference type="EMBL" id="MQL90629.1"/>
    </source>
</evidence>
<evidence type="ECO:0000313" key="2">
    <source>
        <dbReference type="Proteomes" id="UP000652761"/>
    </source>
</evidence>
<dbReference type="AlphaFoldDB" id="A0A843VGR7"/>
<proteinExistence type="predicted"/>
<accession>A0A843VGR7</accession>
<dbReference type="EMBL" id="NMUH01001259">
    <property type="protein sequence ID" value="MQL90629.1"/>
    <property type="molecule type" value="Genomic_DNA"/>
</dbReference>
<dbReference type="Proteomes" id="UP000652761">
    <property type="component" value="Unassembled WGS sequence"/>
</dbReference>
<reference evidence="1" key="1">
    <citation type="submission" date="2017-07" db="EMBL/GenBank/DDBJ databases">
        <title>Taro Niue Genome Assembly and Annotation.</title>
        <authorList>
            <person name="Atibalentja N."/>
            <person name="Keating K."/>
            <person name="Fields C.J."/>
        </authorList>
    </citation>
    <scope>NUCLEOTIDE SEQUENCE</scope>
    <source>
        <strain evidence="1">Niue_2</strain>
        <tissue evidence="1">Leaf</tissue>
    </source>
</reference>
<organism evidence="1 2">
    <name type="scientific">Colocasia esculenta</name>
    <name type="common">Wild taro</name>
    <name type="synonym">Arum esculentum</name>
    <dbReference type="NCBI Taxonomy" id="4460"/>
    <lineage>
        <taxon>Eukaryota</taxon>
        <taxon>Viridiplantae</taxon>
        <taxon>Streptophyta</taxon>
        <taxon>Embryophyta</taxon>
        <taxon>Tracheophyta</taxon>
        <taxon>Spermatophyta</taxon>
        <taxon>Magnoliopsida</taxon>
        <taxon>Liliopsida</taxon>
        <taxon>Araceae</taxon>
        <taxon>Aroideae</taxon>
        <taxon>Colocasieae</taxon>
        <taxon>Colocasia</taxon>
    </lineage>
</organism>
<keyword evidence="2" id="KW-1185">Reference proteome</keyword>
<protein>
    <submittedName>
        <fullName evidence="1">Uncharacterized protein</fullName>
    </submittedName>
</protein>
<name>A0A843VGR7_COLES</name>
<sequence>MLPFLLKILLRASERAKSHSFFCVAPSSLSSVRKTRSVLGVEPHWGLYQEVYFYAYKRCGLPSCPEREEDLVVSRVLFPFGCEGRPGGVSRVV</sequence>